<evidence type="ECO:0000256" key="1">
    <source>
        <dbReference type="SAM" id="SignalP"/>
    </source>
</evidence>
<dbReference type="EMBL" id="CP002299">
    <property type="protein sequence ID" value="ADP78727.1"/>
    <property type="molecule type" value="Genomic_DNA"/>
</dbReference>
<organism evidence="2 3">
    <name type="scientific">Pseudofrankia inefficax (strain DSM 45817 / CECT 9037 / DDB 130130 / EuI1c)</name>
    <name type="common">Frankia inefficax</name>
    <dbReference type="NCBI Taxonomy" id="298654"/>
    <lineage>
        <taxon>Bacteria</taxon>
        <taxon>Bacillati</taxon>
        <taxon>Actinomycetota</taxon>
        <taxon>Actinomycetes</taxon>
        <taxon>Frankiales</taxon>
        <taxon>Frankiaceae</taxon>
        <taxon>Pseudofrankia</taxon>
    </lineage>
</organism>
<dbReference type="HOGENOM" id="CLU_1093052_0_0_11"/>
<keyword evidence="1" id="KW-0732">Signal</keyword>
<dbReference type="InterPro" id="IPR027304">
    <property type="entry name" value="Trigger_fact/SurA_dom_sf"/>
</dbReference>
<evidence type="ECO:0000313" key="2">
    <source>
        <dbReference type="EMBL" id="ADP78727.1"/>
    </source>
</evidence>
<dbReference type="Gene3D" id="1.10.4030.10">
    <property type="entry name" value="Porin chaperone SurA, peptide-binding domain"/>
    <property type="match status" value="1"/>
</dbReference>
<evidence type="ECO:0008006" key="4">
    <source>
        <dbReference type="Google" id="ProtNLM"/>
    </source>
</evidence>
<accession>E3JCN1</accession>
<evidence type="ECO:0000313" key="3">
    <source>
        <dbReference type="Proteomes" id="UP000002484"/>
    </source>
</evidence>
<gene>
    <name evidence="2" type="ordered locus">FraEuI1c_0649</name>
</gene>
<dbReference type="OrthoDB" id="3212108at2"/>
<dbReference type="Pfam" id="PF13624">
    <property type="entry name" value="SurA_N_3"/>
    <property type="match status" value="1"/>
</dbReference>
<protein>
    <recommendedName>
        <fullName evidence="4">Lipoprotein</fullName>
    </recommendedName>
</protein>
<dbReference type="Proteomes" id="UP000002484">
    <property type="component" value="Chromosome"/>
</dbReference>
<dbReference type="KEGG" id="fri:FraEuI1c_0649"/>
<dbReference type="InParanoid" id="E3JCN1"/>
<dbReference type="STRING" id="298654.FraEuI1c_0649"/>
<reference evidence="2 3" key="1">
    <citation type="submission" date="2010-10" db="EMBL/GenBank/DDBJ databases">
        <title>Complete sequence of Frankia sp. EuI1c.</title>
        <authorList>
            <consortium name="US DOE Joint Genome Institute"/>
            <person name="Lucas S."/>
            <person name="Copeland A."/>
            <person name="Lapidus A."/>
            <person name="Cheng J.-F."/>
            <person name="Bruce D."/>
            <person name="Goodwin L."/>
            <person name="Pitluck S."/>
            <person name="Chertkov O."/>
            <person name="Detter J.C."/>
            <person name="Han C."/>
            <person name="Tapia R."/>
            <person name="Land M."/>
            <person name="Hauser L."/>
            <person name="Jeffries C."/>
            <person name="Kyrpides N."/>
            <person name="Ivanova N."/>
            <person name="Mikhailova N."/>
            <person name="Beauchemin N."/>
            <person name="Sen A."/>
            <person name="Sur S.A."/>
            <person name="Gtari M."/>
            <person name="Wall L."/>
            <person name="Tisa L."/>
            <person name="Woyke T."/>
        </authorList>
    </citation>
    <scope>NUCLEOTIDE SEQUENCE [LARGE SCALE GENOMIC DNA]</scope>
    <source>
        <strain evidence="3">DSM 45817 / CECT 9037 / EuI1c</strain>
    </source>
</reference>
<dbReference type="AlphaFoldDB" id="E3JCN1"/>
<sequence precursor="true">MKRARMLGAVVGLVALAVAGCTSHAGAAAQVDDKTIGTDTVRGIVDRGMSAYTAFAAAHPDAASQQTPVTRDDLQRRTLGNLVEYQLDLTEARKRGITLSPQEADAYYQSYAIFGSGSVAAFEQAGASAGFAPEDLRTIIRTYALESKIEDAIAPDLVASSADVTSAYTSALTQFGVKSLPLSLTEASPFLARQLMNQQRDAKLRPILAQTARTDHVSVNPRFGVWSADDISVLAADGSIATKGTPVPELNLAS</sequence>
<name>E3JCN1_PSEI1</name>
<dbReference type="SUPFAM" id="SSF109998">
    <property type="entry name" value="Triger factor/SurA peptide-binding domain-like"/>
    <property type="match status" value="1"/>
</dbReference>
<proteinExistence type="predicted"/>
<keyword evidence="3" id="KW-1185">Reference proteome</keyword>
<feature type="chain" id="PRO_5003172432" description="Lipoprotein" evidence="1">
    <location>
        <begin position="28"/>
        <end position="254"/>
    </location>
</feature>
<feature type="signal peptide" evidence="1">
    <location>
        <begin position="1"/>
        <end position="27"/>
    </location>
</feature>
<dbReference type="PROSITE" id="PS51257">
    <property type="entry name" value="PROKAR_LIPOPROTEIN"/>
    <property type="match status" value="1"/>
</dbReference>